<evidence type="ECO:0000313" key="2">
    <source>
        <dbReference type="Proteomes" id="UP001596303"/>
    </source>
</evidence>
<evidence type="ECO:0000313" key="1">
    <source>
        <dbReference type="EMBL" id="MFC6196735.1"/>
    </source>
</evidence>
<reference evidence="2" key="1">
    <citation type="journal article" date="2019" name="Int. J. Syst. Evol. Microbiol.">
        <title>The Global Catalogue of Microorganisms (GCM) 10K type strain sequencing project: providing services to taxonomists for standard genome sequencing and annotation.</title>
        <authorList>
            <consortium name="The Broad Institute Genomics Platform"/>
            <consortium name="The Broad Institute Genome Sequencing Center for Infectious Disease"/>
            <person name="Wu L."/>
            <person name="Ma J."/>
        </authorList>
    </citation>
    <scope>NUCLEOTIDE SEQUENCE [LARGE SCALE GENOMIC DNA]</scope>
    <source>
        <strain evidence="2">CGMCC-1.15741</strain>
    </source>
</reference>
<organism evidence="1 2">
    <name type="scientific">Ponticaulis profundi</name>
    <dbReference type="NCBI Taxonomy" id="2665222"/>
    <lineage>
        <taxon>Bacteria</taxon>
        <taxon>Pseudomonadati</taxon>
        <taxon>Pseudomonadota</taxon>
        <taxon>Alphaproteobacteria</taxon>
        <taxon>Hyphomonadales</taxon>
        <taxon>Hyphomonadaceae</taxon>
        <taxon>Ponticaulis</taxon>
    </lineage>
</organism>
<gene>
    <name evidence="1" type="ORF">ACFQDM_01520</name>
</gene>
<accession>A0ABW1S562</accession>
<keyword evidence="2" id="KW-1185">Reference proteome</keyword>
<proteinExistence type="predicted"/>
<protein>
    <submittedName>
        <fullName evidence="1">Uncharacterized protein</fullName>
    </submittedName>
</protein>
<comment type="caution">
    <text evidence="1">The sequence shown here is derived from an EMBL/GenBank/DDBJ whole genome shotgun (WGS) entry which is preliminary data.</text>
</comment>
<dbReference type="RefSeq" id="WP_377374545.1">
    <property type="nucleotide sequence ID" value="NZ_JBHSSW010000002.1"/>
</dbReference>
<name>A0ABW1S562_9PROT</name>
<dbReference type="Proteomes" id="UP001596303">
    <property type="component" value="Unassembled WGS sequence"/>
</dbReference>
<sequence length="56" mass="5979">MGEQKFVPGFILLLAGLMATSVFAVSIYQFSKMPPSPTETAAATQTYAQKPIAAEK</sequence>
<dbReference type="EMBL" id="JBHSSW010000002">
    <property type="protein sequence ID" value="MFC6196735.1"/>
    <property type="molecule type" value="Genomic_DNA"/>
</dbReference>